<dbReference type="InterPro" id="IPR044911">
    <property type="entry name" value="V-type_ATPase_csu/dsu_dom_3"/>
</dbReference>
<protein>
    <recommendedName>
        <fullName evidence="5">V-type ATP synthase subunit C</fullName>
    </recommendedName>
</protein>
<dbReference type="AlphaFoldDB" id="A0A7V4E3K8"/>
<keyword evidence="3" id="KW-0406">Ion transport</keyword>
<dbReference type="EMBL" id="DTDR01000152">
    <property type="protein sequence ID" value="HGK64184.1"/>
    <property type="molecule type" value="Genomic_DNA"/>
</dbReference>
<proteinExistence type="inferred from homology"/>
<comment type="caution">
    <text evidence="4">The sequence shown here is derived from an EMBL/GenBank/DDBJ whole genome shotgun (WGS) entry which is preliminary data.</text>
</comment>
<dbReference type="SUPFAM" id="SSF103486">
    <property type="entry name" value="V-type ATP synthase subunit C"/>
    <property type="match status" value="1"/>
</dbReference>
<dbReference type="Gene3D" id="1.10.132.50">
    <property type="entry name" value="ATP synthase (C/AC39) subunit, domain 3"/>
    <property type="match status" value="1"/>
</dbReference>
<dbReference type="Pfam" id="PF01992">
    <property type="entry name" value="vATP-synt_AC39"/>
    <property type="match status" value="1"/>
</dbReference>
<evidence type="ECO:0000256" key="3">
    <source>
        <dbReference type="ARBA" id="ARBA00023065"/>
    </source>
</evidence>
<keyword evidence="2" id="KW-0813">Transport</keyword>
<dbReference type="Gene3D" id="1.20.1690.10">
    <property type="entry name" value="V-type ATP synthase subunit C domain"/>
    <property type="match status" value="2"/>
</dbReference>
<dbReference type="PANTHER" id="PTHR38682">
    <property type="entry name" value="V-TYPE ATP SYNTHASE SUBUNIT C"/>
    <property type="match status" value="1"/>
</dbReference>
<evidence type="ECO:0000256" key="2">
    <source>
        <dbReference type="ARBA" id="ARBA00022448"/>
    </source>
</evidence>
<evidence type="ECO:0008006" key="5">
    <source>
        <dbReference type="Google" id="ProtNLM"/>
    </source>
</evidence>
<evidence type="ECO:0000313" key="4">
    <source>
        <dbReference type="EMBL" id="HGK64184.1"/>
    </source>
</evidence>
<sequence length="333" mass="40498">MVELKLSEDSRYAFVAGRIKSKEKELLKKEDFENLLNKEDEKEFLNYLKNTSYQRFEDKEIPKIFFNAEIENYQFFKEYALDDWVLYAVLFDYDLHNIKLYLKGEILKKDFSLYFSRFSAIPLNILKNIFKIKIEKGYLKEIKEILKSALLFFEKEKNLTLLEFFLDKNLFSLTYQYVQKSDFLRIYFQEKSTQKNILFLLRAKRKGIKLEKNDLVFYLLPFSYFDLDFYHQILAQEFLKISELFKGSDYYPIVKEGITEYFRTGNFIFLENAFKKRLLSLTQLTKYLLFGYELLCVYYWLKESEIDNLKKIYYLKIKEKLPKEWVRALILTI</sequence>
<reference evidence="4" key="1">
    <citation type="journal article" date="2020" name="mSystems">
        <title>Genome- and Community-Level Interaction Insights into Carbon Utilization and Element Cycling Functions of Hydrothermarchaeota in Hydrothermal Sediment.</title>
        <authorList>
            <person name="Zhou Z."/>
            <person name="Liu Y."/>
            <person name="Xu W."/>
            <person name="Pan J."/>
            <person name="Luo Z.H."/>
            <person name="Li M."/>
        </authorList>
    </citation>
    <scope>NUCLEOTIDE SEQUENCE [LARGE SCALE GENOMIC DNA]</scope>
    <source>
        <strain evidence="4">SpSt-697</strain>
    </source>
</reference>
<dbReference type="GO" id="GO:0046961">
    <property type="term" value="F:proton-transporting ATPase activity, rotational mechanism"/>
    <property type="evidence" value="ECO:0007669"/>
    <property type="project" value="InterPro"/>
</dbReference>
<dbReference type="InterPro" id="IPR036079">
    <property type="entry name" value="ATPase_csu/dsu_sf"/>
</dbReference>
<gene>
    <name evidence="4" type="ORF">ENU74_06315</name>
</gene>
<name>A0A7V4E3K8_UNCW3</name>
<organism evidence="4">
    <name type="scientific">candidate division WOR-3 bacterium</name>
    <dbReference type="NCBI Taxonomy" id="2052148"/>
    <lineage>
        <taxon>Bacteria</taxon>
        <taxon>Bacteria division WOR-3</taxon>
    </lineage>
</organism>
<comment type="similarity">
    <text evidence="1">Belongs to the V-ATPase V0D/AC39 subunit family.</text>
</comment>
<evidence type="ECO:0000256" key="1">
    <source>
        <dbReference type="ARBA" id="ARBA00006709"/>
    </source>
</evidence>
<dbReference type="InterPro" id="IPR002843">
    <property type="entry name" value="ATPase_V0-cplx_csu/dsu"/>
</dbReference>
<accession>A0A7V4E3K8</accession>
<dbReference type="PANTHER" id="PTHR38682:SF1">
    <property type="entry name" value="V-TYPE ATP SYNTHASE SUBUNIT C"/>
    <property type="match status" value="1"/>
</dbReference>
<dbReference type="InterPro" id="IPR050873">
    <property type="entry name" value="V-ATPase_V0D/AC39_subunit"/>
</dbReference>
<dbReference type="InterPro" id="IPR035067">
    <property type="entry name" value="V-type_ATPase_csu/dsu"/>
</dbReference>